<dbReference type="RefSeq" id="WP_007466291.1">
    <property type="nucleotide sequence ID" value="NZ_HF570108.1"/>
</dbReference>
<dbReference type="Proteomes" id="UP000003448">
    <property type="component" value="Unassembled WGS sequence"/>
</dbReference>
<dbReference type="Pfam" id="PF12697">
    <property type="entry name" value="Abhydrolase_6"/>
    <property type="match status" value="1"/>
</dbReference>
<dbReference type="GO" id="GO:0003824">
    <property type="term" value="F:catalytic activity"/>
    <property type="evidence" value="ECO:0007669"/>
    <property type="project" value="UniProtKB-ARBA"/>
</dbReference>
<evidence type="ECO:0000259" key="1">
    <source>
        <dbReference type="Pfam" id="PF12697"/>
    </source>
</evidence>
<proteinExistence type="predicted"/>
<dbReference type="InterPro" id="IPR000073">
    <property type="entry name" value="AB_hydrolase_1"/>
</dbReference>
<evidence type="ECO:0000313" key="2">
    <source>
        <dbReference type="EMBL" id="CCH22036.1"/>
    </source>
</evidence>
<gene>
    <name evidence="2" type="ORF">MILUP08_46821</name>
</gene>
<accession>I0LDY9</accession>
<keyword evidence="3" id="KW-1185">Reference proteome</keyword>
<dbReference type="EMBL" id="CAIE01000046">
    <property type="protein sequence ID" value="CCH22036.1"/>
    <property type="molecule type" value="Genomic_DNA"/>
</dbReference>
<dbReference type="AlphaFoldDB" id="I0LDY9"/>
<dbReference type="PANTHER" id="PTHR37017:SF11">
    <property type="entry name" value="ESTERASE_LIPASE_THIOESTERASE DOMAIN-CONTAINING PROTEIN"/>
    <property type="match status" value="1"/>
</dbReference>
<reference evidence="3" key="1">
    <citation type="journal article" date="2012" name="J. Bacteriol.">
        <title>Genome Sequence of Micromonospora lupini Lupac 08, Isolated from Root Nodules of Lupinus angustifolius.</title>
        <authorList>
            <person name="Alonso-Vega P."/>
            <person name="Normand P."/>
            <person name="Bacigalupe R."/>
            <person name="Pujic P."/>
            <person name="Lajus A."/>
            <person name="Vallenet D."/>
            <person name="Carro L."/>
            <person name="Coll P."/>
            <person name="Trujillo M.E."/>
        </authorList>
    </citation>
    <scope>NUCLEOTIDE SEQUENCE [LARGE SCALE GENOMIC DNA]</scope>
    <source>
        <strain evidence="3">Lupac 08</strain>
    </source>
</reference>
<dbReference type="InterPro" id="IPR029058">
    <property type="entry name" value="AB_hydrolase_fold"/>
</dbReference>
<dbReference type="SUPFAM" id="SSF53474">
    <property type="entry name" value="alpha/beta-Hydrolases"/>
    <property type="match status" value="1"/>
</dbReference>
<dbReference type="InterPro" id="IPR052897">
    <property type="entry name" value="Sec-Metab_Biosynth_Hydrolase"/>
</dbReference>
<dbReference type="Gene3D" id="3.40.50.1820">
    <property type="entry name" value="alpha/beta hydrolase"/>
    <property type="match status" value="1"/>
</dbReference>
<comment type="caution">
    <text evidence="2">The sequence shown here is derived from an EMBL/GenBank/DDBJ whole genome shotgun (WGS) entry which is preliminary data.</text>
</comment>
<dbReference type="PANTHER" id="PTHR37017">
    <property type="entry name" value="AB HYDROLASE-1 DOMAIN-CONTAINING PROTEIN-RELATED"/>
    <property type="match status" value="1"/>
</dbReference>
<protein>
    <recommendedName>
        <fullName evidence="1">AB hydrolase-1 domain-containing protein</fullName>
    </recommendedName>
</protein>
<name>I0LDY9_9ACTN</name>
<dbReference type="eggNOG" id="COG1073">
    <property type="taxonomic scope" value="Bacteria"/>
</dbReference>
<organism evidence="2 3">
    <name type="scientific">Micromonospora lupini str. Lupac 08</name>
    <dbReference type="NCBI Taxonomy" id="1150864"/>
    <lineage>
        <taxon>Bacteria</taxon>
        <taxon>Bacillati</taxon>
        <taxon>Actinomycetota</taxon>
        <taxon>Actinomycetes</taxon>
        <taxon>Micromonosporales</taxon>
        <taxon>Micromonosporaceae</taxon>
        <taxon>Micromonospora</taxon>
    </lineage>
</organism>
<dbReference type="OrthoDB" id="9773549at2"/>
<sequence>MTVVFVHGACVRDGEWWWSRVAAALRADGLDSVAVRLPSCGEVPGAPADFAADVAETRRVLREVGPAVLVGHSYGGVVATEAAVGGSEAVGDVRHLVYVSSFLPDVGQSLADLGPGEPAPYLDFSPDGTFGVRRESVHDLFLYDCDEQAAEGAVARLTRQSAAVLTAPVQHAGWRHRPSTAIVCAGDRATPPALQRAQATRATRVVELPTGHHPMLSHPHLLAAALRDVAPTPNQP</sequence>
<feature type="domain" description="AB hydrolase-1" evidence="1">
    <location>
        <begin position="3"/>
        <end position="225"/>
    </location>
</feature>
<evidence type="ECO:0000313" key="3">
    <source>
        <dbReference type="Proteomes" id="UP000003448"/>
    </source>
</evidence>
<dbReference type="STRING" id="1150864.MILUP08_46821"/>